<dbReference type="Pfam" id="PF12469">
    <property type="entry name" value="Cmr2_N"/>
    <property type="match status" value="1"/>
</dbReference>
<dbReference type="AlphaFoldDB" id="A0A6C2YLJ3"/>
<evidence type="ECO:0000313" key="5">
    <source>
        <dbReference type="EMBL" id="VIP02237.1"/>
    </source>
</evidence>
<dbReference type="InterPro" id="IPR013407">
    <property type="entry name" value="CRISPR-assoc_prot_Cmr2"/>
</dbReference>
<evidence type="ECO:0000256" key="3">
    <source>
        <dbReference type="SAM" id="MobiDB-lite"/>
    </source>
</evidence>
<dbReference type="KEGG" id="tim:GMBLW1_17230"/>
<name>A0A6C2YLJ3_9BACT</name>
<keyword evidence="6" id="KW-1185">Reference proteome</keyword>
<dbReference type="EMBL" id="LR593887">
    <property type="protein sequence ID" value="VTS00798.1"/>
    <property type="molecule type" value="Genomic_DNA"/>
</dbReference>
<keyword evidence="2" id="KW-0051">Antiviral defense</keyword>
<dbReference type="InterPro" id="IPR054767">
    <property type="entry name" value="Cas10-Cmr2_palm2"/>
</dbReference>
<dbReference type="NCBIfam" id="TIGR02577">
    <property type="entry name" value="cas_TM1794_Cmr2"/>
    <property type="match status" value="1"/>
</dbReference>
<dbReference type="InterPro" id="IPR038242">
    <property type="entry name" value="Cmr2_N"/>
</dbReference>
<dbReference type="InterPro" id="IPR043128">
    <property type="entry name" value="Rev_trsase/Diguanyl_cyclase"/>
</dbReference>
<feature type="domain" description="GGDEF" evidence="4">
    <location>
        <begin position="331"/>
        <end position="479"/>
    </location>
</feature>
<keyword evidence="1" id="KW-0547">Nucleotide-binding</keyword>
<evidence type="ECO:0000313" key="6">
    <source>
        <dbReference type="Proteomes" id="UP000464378"/>
    </source>
</evidence>
<gene>
    <name evidence="5" type="ORF">GMBLW1_17230</name>
</gene>
<evidence type="ECO:0000256" key="1">
    <source>
        <dbReference type="ARBA" id="ARBA00022741"/>
    </source>
</evidence>
<reference evidence="5" key="1">
    <citation type="submission" date="2019-04" db="EMBL/GenBank/DDBJ databases">
        <authorList>
            <consortium name="Science for Life Laboratories"/>
        </authorList>
    </citation>
    <scope>NUCLEOTIDE SEQUENCE</scope>
    <source>
        <strain evidence="5">MBLW1</strain>
    </source>
</reference>
<dbReference type="RefSeq" id="WP_162657431.1">
    <property type="nucleotide sequence ID" value="NZ_LR593887.1"/>
</dbReference>
<accession>A0A6C2YLJ3</accession>
<dbReference type="EMBL" id="LR586016">
    <property type="protein sequence ID" value="VIP02237.1"/>
    <property type="molecule type" value="Genomic_DNA"/>
</dbReference>
<dbReference type="GO" id="GO:0051607">
    <property type="term" value="P:defense response to virus"/>
    <property type="evidence" value="ECO:0007669"/>
    <property type="project" value="UniProtKB-KW"/>
</dbReference>
<protein>
    <recommendedName>
        <fullName evidence="4">GGDEF domain-containing protein</fullName>
    </recommendedName>
</protein>
<proteinExistence type="predicted"/>
<dbReference type="InterPro" id="IPR000160">
    <property type="entry name" value="GGDEF_dom"/>
</dbReference>
<dbReference type="Gene3D" id="3.30.70.270">
    <property type="match status" value="1"/>
</dbReference>
<dbReference type="GO" id="GO:0000166">
    <property type="term" value="F:nucleotide binding"/>
    <property type="evidence" value="ECO:0007669"/>
    <property type="project" value="UniProtKB-KW"/>
</dbReference>
<organism evidence="5">
    <name type="scientific">Tuwongella immobilis</name>
    <dbReference type="NCBI Taxonomy" id="692036"/>
    <lineage>
        <taxon>Bacteria</taxon>
        <taxon>Pseudomonadati</taxon>
        <taxon>Planctomycetota</taxon>
        <taxon>Planctomycetia</taxon>
        <taxon>Gemmatales</taxon>
        <taxon>Gemmataceae</taxon>
        <taxon>Tuwongella</taxon>
    </lineage>
</organism>
<dbReference type="Gene3D" id="3.30.70.2220">
    <property type="entry name" value="CRISPR-Cas system, Cmr2 subunit, D1 domain, cysteine cluster"/>
    <property type="match status" value="1"/>
</dbReference>
<evidence type="ECO:0000256" key="2">
    <source>
        <dbReference type="ARBA" id="ARBA00023118"/>
    </source>
</evidence>
<evidence type="ECO:0000259" key="4">
    <source>
        <dbReference type="PROSITE" id="PS50887"/>
    </source>
</evidence>
<dbReference type="InParanoid" id="A0A6C2YLJ3"/>
<dbReference type="Proteomes" id="UP000464378">
    <property type="component" value="Chromosome"/>
</dbReference>
<dbReference type="InterPro" id="IPR024615">
    <property type="entry name" value="CRISPR-assoc_Cmr2_N"/>
</dbReference>
<dbReference type="PROSITE" id="PS50887">
    <property type="entry name" value="GGDEF"/>
    <property type="match status" value="1"/>
</dbReference>
<dbReference type="Pfam" id="PF22335">
    <property type="entry name" value="Cas10-Cmr2_palm2"/>
    <property type="match status" value="1"/>
</dbReference>
<sequence>MANKYLLTITVGPVQEFISAARRTRDLWFGSMMLSEISAAVAHALLTSKDGTVELIFPNVKKKDSSKLEYEARRNNDQALNVANIILAEVTTDDVATLVETAKKAAKDRWKEFANGAWAAASGAIRSDVWDNQIDDVLELFAVWVPHENSENYPADRKYLNRLLAGRKNLRDFAAGKGVEGLLKSSLDGQRETVLFEREKWPKRLQATLRIKRGEQLDIVGLVKRTAGGTQAYPSVSSVAVNPWVRGRSASECEQLTSLCETLVPTKLIRRTSSSNRSLESALPFEGTAFYTHRHHELIDEYSTTDDDRNQAEALLQPLKKALARLPEPQTHVAVLLADGDKMGAAMSLLKSAAEHRKFSADLASFADYAAKIVKAYHGVLIYAGGDDVLAILPVDTCVPCAKALSVAFTRAMQKYDSRTEKEKAEGGAENKVPPTLSVGIGIGHFMDNLEDLLDYARKAEKLAKNGEPKRNGLAVYEYKRGGAPIEIRSQWSGGEQNSWVNWAKTPNDRLMKYVGWILDGAIPMKLPYDLRNLVEHYRKWERDKPHLREAFTKDTVRVIHDKQPRTGNGHLPEIAAFVGSFTTVCHLDQFAKELLVAKLIADGFRDAGVRDSGDLTDQLTSYQGEVDKILPPAQPSKSTDSAEENK</sequence>
<feature type="region of interest" description="Disordered" evidence="3">
    <location>
        <begin position="622"/>
        <end position="647"/>
    </location>
</feature>